<comment type="catalytic activity">
    <reaction evidence="1">
        <text>a 4-O-methyl-thymidine in DNA + L-cysteinyl-[protein] = a thymidine in DNA + S-methyl-L-cysteinyl-[protein]</text>
        <dbReference type="Rhea" id="RHEA:53428"/>
        <dbReference type="Rhea" id="RHEA-COMP:10131"/>
        <dbReference type="Rhea" id="RHEA-COMP:10132"/>
        <dbReference type="Rhea" id="RHEA-COMP:13555"/>
        <dbReference type="Rhea" id="RHEA-COMP:13556"/>
        <dbReference type="ChEBI" id="CHEBI:29950"/>
        <dbReference type="ChEBI" id="CHEBI:82612"/>
        <dbReference type="ChEBI" id="CHEBI:137386"/>
        <dbReference type="ChEBI" id="CHEBI:137387"/>
        <dbReference type="EC" id="2.1.1.63"/>
    </reaction>
</comment>
<dbReference type="AlphaFoldDB" id="A0A372G5K9"/>
<proteinExistence type="predicted"/>
<dbReference type="InterPro" id="IPR036217">
    <property type="entry name" value="MethylDNA_cys_MeTrfase_DNAb"/>
</dbReference>
<dbReference type="GO" id="GO:0003908">
    <property type="term" value="F:methylated-DNA-[protein]-cysteine S-methyltransferase activity"/>
    <property type="evidence" value="ECO:0007669"/>
    <property type="project" value="UniProtKB-EC"/>
</dbReference>
<keyword evidence="10" id="KW-1185">Reference proteome</keyword>
<dbReference type="RefSeq" id="WP_117226127.1">
    <property type="nucleotide sequence ID" value="NZ_CP061725.1"/>
</dbReference>
<name>A0A372G5K9_9ACTN</name>
<sequence>MNPILENSVNPTSQDPTNSTVDWTTVDTPTGPLTVLAGPDGAVRAAGFTADPAALLALIHPRLRGTLRQRRELGPVTDAVTRYLDGDLAAIDSVPVEQHTDGVFLAHAWQVLREVKPGEPVTYTAYAGLAGRPAAIRAAAAACARNAAALFVPCHRVLRTDGTLGGYRWGLPVKVWLLVHEQRH</sequence>
<dbReference type="PANTHER" id="PTHR10815:SF14">
    <property type="entry name" value="BIFUNCTIONAL TRANSCRIPTIONAL ACTIVATOR_DNA REPAIR ENZYME ADA"/>
    <property type="match status" value="1"/>
</dbReference>
<feature type="domain" description="Methylated-DNA-[protein]-cysteine S-methyltransferase DNA binding" evidence="8">
    <location>
        <begin position="105"/>
        <end position="182"/>
    </location>
</feature>
<dbReference type="PROSITE" id="PS00374">
    <property type="entry name" value="MGMT"/>
    <property type="match status" value="1"/>
</dbReference>
<evidence type="ECO:0000259" key="8">
    <source>
        <dbReference type="Pfam" id="PF01035"/>
    </source>
</evidence>
<dbReference type="Proteomes" id="UP000262621">
    <property type="component" value="Unassembled WGS sequence"/>
</dbReference>
<evidence type="ECO:0000256" key="7">
    <source>
        <dbReference type="SAM" id="MobiDB-lite"/>
    </source>
</evidence>
<dbReference type="Gene3D" id="1.10.10.10">
    <property type="entry name" value="Winged helix-like DNA-binding domain superfamily/Winged helix DNA-binding domain"/>
    <property type="match status" value="1"/>
</dbReference>
<dbReference type="PANTHER" id="PTHR10815">
    <property type="entry name" value="METHYLATED-DNA--PROTEIN-CYSTEINE METHYLTRANSFERASE"/>
    <property type="match status" value="1"/>
</dbReference>
<dbReference type="SUPFAM" id="SSF46767">
    <property type="entry name" value="Methylated DNA-protein cysteine methyltransferase, C-terminal domain"/>
    <property type="match status" value="1"/>
</dbReference>
<evidence type="ECO:0000256" key="4">
    <source>
        <dbReference type="ARBA" id="ARBA00022763"/>
    </source>
</evidence>
<dbReference type="GO" id="GO:0006281">
    <property type="term" value="P:DNA repair"/>
    <property type="evidence" value="ECO:0007669"/>
    <property type="project" value="UniProtKB-KW"/>
</dbReference>
<dbReference type="GO" id="GO:0032259">
    <property type="term" value="P:methylation"/>
    <property type="evidence" value="ECO:0007669"/>
    <property type="project" value="UniProtKB-KW"/>
</dbReference>
<gene>
    <name evidence="9" type="ORF">D0Q02_01540</name>
</gene>
<protein>
    <submittedName>
        <fullName evidence="9">Methylated-DNA--[protein]-cysteine S-methyltransferase</fullName>
    </submittedName>
</protein>
<keyword evidence="2 9" id="KW-0489">Methyltransferase</keyword>
<comment type="caution">
    <text evidence="9">The sequence shown here is derived from an EMBL/GenBank/DDBJ whole genome shotgun (WGS) entry which is preliminary data.</text>
</comment>
<dbReference type="NCBIfam" id="TIGR00589">
    <property type="entry name" value="ogt"/>
    <property type="match status" value="1"/>
</dbReference>
<evidence type="ECO:0000256" key="3">
    <source>
        <dbReference type="ARBA" id="ARBA00022679"/>
    </source>
</evidence>
<keyword evidence="3 9" id="KW-0808">Transferase</keyword>
<keyword evidence="5" id="KW-0234">DNA repair</keyword>
<evidence type="ECO:0000256" key="6">
    <source>
        <dbReference type="ARBA" id="ARBA00049348"/>
    </source>
</evidence>
<dbReference type="InterPro" id="IPR036388">
    <property type="entry name" value="WH-like_DNA-bd_sf"/>
</dbReference>
<dbReference type="CDD" id="cd06445">
    <property type="entry name" value="ATase"/>
    <property type="match status" value="1"/>
</dbReference>
<dbReference type="InterPro" id="IPR001497">
    <property type="entry name" value="MethylDNA_cys_MeTrfase_AS"/>
</dbReference>
<feature type="region of interest" description="Disordered" evidence="7">
    <location>
        <begin position="1"/>
        <end position="24"/>
    </location>
</feature>
<evidence type="ECO:0000313" key="10">
    <source>
        <dbReference type="Proteomes" id="UP000262621"/>
    </source>
</evidence>
<evidence type="ECO:0000313" key="9">
    <source>
        <dbReference type="EMBL" id="RFS48194.1"/>
    </source>
</evidence>
<dbReference type="Pfam" id="PF01035">
    <property type="entry name" value="DNA_binding_1"/>
    <property type="match status" value="1"/>
</dbReference>
<organism evidence="9 10">
    <name type="scientific">Micromonospora craniellae</name>
    <dbReference type="NCBI Taxonomy" id="2294034"/>
    <lineage>
        <taxon>Bacteria</taxon>
        <taxon>Bacillati</taxon>
        <taxon>Actinomycetota</taxon>
        <taxon>Actinomycetes</taxon>
        <taxon>Micromonosporales</taxon>
        <taxon>Micromonosporaceae</taxon>
        <taxon>Micromonospora</taxon>
    </lineage>
</organism>
<accession>A0A372G5K9</accession>
<evidence type="ECO:0000256" key="2">
    <source>
        <dbReference type="ARBA" id="ARBA00022603"/>
    </source>
</evidence>
<comment type="catalytic activity">
    <reaction evidence="6">
        <text>a 6-O-methyl-2'-deoxyguanosine in DNA + L-cysteinyl-[protein] = S-methyl-L-cysteinyl-[protein] + a 2'-deoxyguanosine in DNA</text>
        <dbReference type="Rhea" id="RHEA:24000"/>
        <dbReference type="Rhea" id="RHEA-COMP:10131"/>
        <dbReference type="Rhea" id="RHEA-COMP:10132"/>
        <dbReference type="Rhea" id="RHEA-COMP:11367"/>
        <dbReference type="Rhea" id="RHEA-COMP:11368"/>
        <dbReference type="ChEBI" id="CHEBI:29950"/>
        <dbReference type="ChEBI" id="CHEBI:82612"/>
        <dbReference type="ChEBI" id="CHEBI:85445"/>
        <dbReference type="ChEBI" id="CHEBI:85448"/>
        <dbReference type="EC" id="2.1.1.63"/>
    </reaction>
</comment>
<dbReference type="OrthoDB" id="9802228at2"/>
<dbReference type="InterPro" id="IPR014048">
    <property type="entry name" value="MethylDNA_cys_MeTrfase_DNA-bd"/>
</dbReference>
<evidence type="ECO:0000256" key="1">
    <source>
        <dbReference type="ARBA" id="ARBA00001286"/>
    </source>
</evidence>
<evidence type="ECO:0000256" key="5">
    <source>
        <dbReference type="ARBA" id="ARBA00023204"/>
    </source>
</evidence>
<reference evidence="9 10" key="1">
    <citation type="submission" date="2018-08" db="EMBL/GenBank/DDBJ databases">
        <title>Verrucosispora craniellae sp. nov., isolated from a marine sponge in the South China Sea.</title>
        <authorList>
            <person name="Li L."/>
            <person name="Lin H.W."/>
        </authorList>
    </citation>
    <scope>NUCLEOTIDE SEQUENCE [LARGE SCALE GENOMIC DNA]</scope>
    <source>
        <strain evidence="9 10">LHW63014</strain>
    </source>
</reference>
<dbReference type="EMBL" id="QVFU01000001">
    <property type="protein sequence ID" value="RFS48194.1"/>
    <property type="molecule type" value="Genomic_DNA"/>
</dbReference>
<keyword evidence="4" id="KW-0227">DNA damage</keyword>